<keyword evidence="3 6" id="KW-0934">Plastid</keyword>
<dbReference type="EMBL" id="MT211887">
    <property type="protein sequence ID" value="QJF58865.1"/>
    <property type="molecule type" value="Genomic_DNA"/>
</dbReference>
<dbReference type="InterPro" id="IPR036291">
    <property type="entry name" value="NAD(P)-bd_dom_sf"/>
</dbReference>
<keyword evidence="6" id="KW-0150">Chloroplast</keyword>
<feature type="domain" description="NmrA-like" evidence="5">
    <location>
        <begin position="9"/>
        <end position="256"/>
    </location>
</feature>
<dbReference type="AlphaFoldDB" id="A0A6M3W9L8"/>
<dbReference type="Pfam" id="PF05368">
    <property type="entry name" value="NmrA"/>
    <property type="match status" value="1"/>
</dbReference>
<dbReference type="EMBL" id="MT211885">
    <property type="protein sequence ID" value="QJF58467.1"/>
    <property type="molecule type" value="Genomic_DNA"/>
</dbReference>
<dbReference type="CDD" id="cd05243">
    <property type="entry name" value="SDR_a5"/>
    <property type="match status" value="1"/>
</dbReference>
<dbReference type="GO" id="GO:0015979">
    <property type="term" value="P:photosynthesis"/>
    <property type="evidence" value="ECO:0007669"/>
    <property type="project" value="UniProtKB-KW"/>
</dbReference>
<proteinExistence type="predicted"/>
<evidence type="ECO:0000256" key="4">
    <source>
        <dbReference type="ARBA" id="ARBA00023276"/>
    </source>
</evidence>
<reference evidence="6" key="1">
    <citation type="submission" date="2020-03" db="EMBL/GenBank/DDBJ databases">
        <title>Mitochondrial and Plastid genome variability of Corallina officinalis (Corallinales, Rhodophyta).</title>
        <authorList>
            <person name="Yesson C."/>
            <person name="Bian X."/>
            <person name="Williamson C."/>
            <person name="Briscoe A.G."/>
            <person name="Brodie J."/>
        </authorList>
    </citation>
    <scope>NUCLEOTIDE SEQUENCE</scope>
</reference>
<evidence type="ECO:0000259" key="5">
    <source>
        <dbReference type="Pfam" id="PF05368"/>
    </source>
</evidence>
<geneLocation type="chloroplast" evidence="6"/>
<evidence type="ECO:0000256" key="3">
    <source>
        <dbReference type="ARBA" id="ARBA00022640"/>
    </source>
</evidence>
<dbReference type="SUPFAM" id="SSF51735">
    <property type="entry name" value="NAD(P)-binding Rossmann-fold domains"/>
    <property type="match status" value="1"/>
</dbReference>
<evidence type="ECO:0000256" key="1">
    <source>
        <dbReference type="ARBA" id="ARBA00004474"/>
    </source>
</evidence>
<dbReference type="InterPro" id="IPR044256">
    <property type="entry name" value="HCF244-like"/>
</dbReference>
<evidence type="ECO:0000313" key="6">
    <source>
        <dbReference type="EMBL" id="QJF58268.1"/>
    </source>
</evidence>
<evidence type="ECO:0000256" key="2">
    <source>
        <dbReference type="ARBA" id="ARBA00022531"/>
    </source>
</evidence>
<sequence>MYYTKHNKKMSLLILGSTGTLGRQIVRKALDEGFQVKCFVRNFRKAAFLKQWGAELIYGDLKLPETIPGTLYGITAIIDASIARPSDFHLSDTIDFESKKVLIQAAKLAKIKRYIFFSFFNAQNYQKISLMELKVQVEEQLKKSNLDYTIFSICGFFQGLIQQYALPILDSQSIWITQESQAIPYIDTQDVAKFTIKSLSITNTKNRLFVLAGSYAWTSFEIIELCEKLSGQKSKISPIPIFVLQFFRQLTKMFQWSWSISERLAFTNLLIEKQYFDKSMDEFYDIFQIDSNELNSLETYLQEYFSSILRKMKELNEQKKDINYLDSF</sequence>
<protein>
    <recommendedName>
        <fullName evidence="5">NmrA-like domain-containing protein</fullName>
    </recommendedName>
</protein>
<dbReference type="EMBL" id="MT211884">
    <property type="protein sequence ID" value="QJF58268.1"/>
    <property type="molecule type" value="Genomic_DNA"/>
</dbReference>
<organism evidence="6">
    <name type="scientific">Corallina officinalis</name>
    <name type="common">Coral seaweed</name>
    <dbReference type="NCBI Taxonomy" id="35170"/>
    <lineage>
        <taxon>Eukaryota</taxon>
        <taxon>Rhodophyta</taxon>
        <taxon>Florideophyceae</taxon>
        <taxon>Corallinophycidae</taxon>
        <taxon>Corallinales</taxon>
        <taxon>Corallinaceae</taxon>
        <taxon>Corallinoideae</taxon>
        <taxon>Corallina</taxon>
    </lineage>
</organism>
<name>A0A6M3W9L8_COROI</name>
<keyword evidence="4" id="KW-0604">Photosystem II</keyword>
<dbReference type="InterPro" id="IPR008030">
    <property type="entry name" value="NmrA-like"/>
</dbReference>
<dbReference type="GO" id="GO:0009523">
    <property type="term" value="C:photosystem II"/>
    <property type="evidence" value="ECO:0007669"/>
    <property type="project" value="UniProtKB-KW"/>
</dbReference>
<comment type="subcellular location">
    <subcellularLocation>
        <location evidence="1">Plastid</location>
    </subcellularLocation>
</comment>
<accession>A0A6M3W9L8</accession>
<dbReference type="PANTHER" id="PTHR47128">
    <property type="match status" value="1"/>
</dbReference>
<keyword evidence="2" id="KW-0602">Photosynthesis</keyword>
<dbReference type="Gene3D" id="3.40.50.720">
    <property type="entry name" value="NAD(P)-binding Rossmann-like Domain"/>
    <property type="match status" value="1"/>
</dbReference>
<dbReference type="GO" id="GO:0009536">
    <property type="term" value="C:plastid"/>
    <property type="evidence" value="ECO:0007669"/>
    <property type="project" value="UniProtKB-SubCell"/>
</dbReference>
<dbReference type="EMBL" id="MT211886">
    <property type="protein sequence ID" value="QJF58666.1"/>
    <property type="molecule type" value="Genomic_DNA"/>
</dbReference>
<dbReference type="PANTHER" id="PTHR47128:SF2">
    <property type="entry name" value="PROTEIN HIGH CHLOROPHYLL FLUORESCENCE PHENOTYPE 244, CHLOROPLASTIC"/>
    <property type="match status" value="1"/>
</dbReference>